<evidence type="ECO:0000256" key="6">
    <source>
        <dbReference type="ARBA" id="ARBA00022576"/>
    </source>
</evidence>
<keyword evidence="5 10" id="KW-0963">Cytoplasm</keyword>
<dbReference type="FunFam" id="3.40.50.10490:FF:000001">
    <property type="entry name" value="Glutamine--fructose-6-phosphate aminotransferase [isomerizing]"/>
    <property type="match status" value="1"/>
</dbReference>
<comment type="subcellular location">
    <subcellularLocation>
        <location evidence="2 10">Cytoplasm</location>
    </subcellularLocation>
</comment>
<dbReference type="EMBL" id="QEEZ01000008">
    <property type="protein sequence ID" value="PWC01743.1"/>
    <property type="molecule type" value="Genomic_DNA"/>
</dbReference>
<dbReference type="NCBIfam" id="NF001484">
    <property type="entry name" value="PRK00331.1"/>
    <property type="match status" value="1"/>
</dbReference>
<organism evidence="13 14">
    <name type="scientific">Corynebacterium yudongzhengii</name>
    <dbReference type="NCBI Taxonomy" id="2080740"/>
    <lineage>
        <taxon>Bacteria</taxon>
        <taxon>Bacillati</taxon>
        <taxon>Actinomycetota</taxon>
        <taxon>Actinomycetes</taxon>
        <taxon>Mycobacteriales</taxon>
        <taxon>Corynebacteriaceae</taxon>
        <taxon>Corynebacterium</taxon>
    </lineage>
</organism>
<dbReference type="InterPro" id="IPR017932">
    <property type="entry name" value="GATase_2_dom"/>
</dbReference>
<keyword evidence="9" id="KW-0315">Glutamine amidotransferase</keyword>
<evidence type="ECO:0000256" key="10">
    <source>
        <dbReference type="HAMAP-Rule" id="MF_00164"/>
    </source>
</evidence>
<protein>
    <recommendedName>
        <fullName evidence="4 10">Glutamine--fructose-6-phosphate aminotransferase [isomerizing]</fullName>
        <ecNumber evidence="3 10">2.6.1.16</ecNumber>
    </recommendedName>
    <alternativeName>
        <fullName evidence="10">D-fructose-6-phosphate amidotransferase</fullName>
    </alternativeName>
    <alternativeName>
        <fullName evidence="10">GFAT</fullName>
    </alternativeName>
    <alternativeName>
        <fullName evidence="10">Glucosamine-6-phosphate synthase</fullName>
    </alternativeName>
    <alternativeName>
        <fullName evidence="10">Hexosephosphate aminotransferase</fullName>
    </alternativeName>
    <alternativeName>
        <fullName evidence="10">L-glutamine--D-fructose-6-phosphate amidotransferase</fullName>
    </alternativeName>
</protein>
<dbReference type="InterPro" id="IPR035466">
    <property type="entry name" value="GlmS/AgaS_SIS"/>
</dbReference>
<dbReference type="CDD" id="cd00714">
    <property type="entry name" value="GFAT"/>
    <property type="match status" value="1"/>
</dbReference>
<dbReference type="EC" id="2.6.1.16" evidence="3 10"/>
<dbReference type="Proteomes" id="UP000244989">
    <property type="component" value="Unassembled WGS sequence"/>
</dbReference>
<feature type="active site" description="For Fru-6P isomerization activity" evidence="10">
    <location>
        <position position="620"/>
    </location>
</feature>
<dbReference type="Pfam" id="PF13522">
    <property type="entry name" value="GATase_6"/>
    <property type="match status" value="1"/>
</dbReference>
<dbReference type="InterPro" id="IPR035490">
    <property type="entry name" value="GlmS/FrlB_SIS"/>
</dbReference>
<dbReference type="InterPro" id="IPR005855">
    <property type="entry name" value="GFAT"/>
</dbReference>
<feature type="domain" description="Glutamine amidotransferase type-2" evidence="11">
    <location>
        <begin position="2"/>
        <end position="230"/>
    </location>
</feature>
<dbReference type="FunFam" id="3.60.20.10:FF:000006">
    <property type="entry name" value="Glutamine--fructose-6-phosphate aminotransferase [isomerizing]"/>
    <property type="match status" value="1"/>
</dbReference>
<sequence>MCGIVGYVGHRQALNLAVDALRRMEYRGYDSAGVAVVGKDADGHNAIHAVKRAGKIANLDDRIAEVGVDKFEGTTAIGHTRWATHGRPTDENAHPHLSYDGKVAVVHNGIIENFASLREELERDGIELVSDTDSEVAPHLLAQAYNEGDTAGDFRASALKVLNRLEGAFTILFTHADHPDEIIAARRSTPLIVGVGDGEMFLGSDVAAFIEHTKHAVELGQDTVVYLAADYYDILNFDGTPAQGNPFTIDWDLEAAEKGGFDSFMMKEIHEQPAAIRDTLAGHWDGERVTLDENNLADTDLKSFDQVFVVACGSAYHSGLLAKYAIEHWVRIPVQIEVASEFRYRDPVLGERTLVLAISQSGETADTLEAVRHAKAQGAKVLAVCNTNGSQIPRESDAVLYTHAGPEIGVASTKAFLAQVVANYIVGLALAQAQGTKYPDEIREIWNALEEIPDKVQQVLDTREDIAAVSRALGAVRTMLFLGRGVGFPVSLEGALKLKELAYIHAEGFAAGELKHGPIALIEDDLPVVIVVPSPRGVKLLHSKIVSNIQEIRARGAKTIVIAEEGDTAVEPYANWLIRIPQTPSIMQPLLATVPLQFLAADIAEECGNEDIDKPRNLAKSVTVE</sequence>
<evidence type="ECO:0000313" key="14">
    <source>
        <dbReference type="Proteomes" id="UP000244989"/>
    </source>
</evidence>
<accession>A0A2U1T6Y9</accession>
<dbReference type="PANTHER" id="PTHR10937">
    <property type="entry name" value="GLUCOSAMINE--FRUCTOSE-6-PHOSPHATE AMINOTRANSFERASE, ISOMERIZING"/>
    <property type="match status" value="1"/>
</dbReference>
<dbReference type="InterPro" id="IPR029055">
    <property type="entry name" value="Ntn_hydrolases_N"/>
</dbReference>
<evidence type="ECO:0000256" key="2">
    <source>
        <dbReference type="ARBA" id="ARBA00004496"/>
    </source>
</evidence>
<evidence type="ECO:0000256" key="7">
    <source>
        <dbReference type="ARBA" id="ARBA00022679"/>
    </source>
</evidence>
<dbReference type="Gene3D" id="3.60.20.10">
    <property type="entry name" value="Glutamine Phosphoribosylpyrophosphate, subunit 1, domain 1"/>
    <property type="match status" value="1"/>
</dbReference>
<evidence type="ECO:0000313" key="13">
    <source>
        <dbReference type="EMBL" id="PWC01743.1"/>
    </source>
</evidence>
<dbReference type="SUPFAM" id="SSF53697">
    <property type="entry name" value="SIS domain"/>
    <property type="match status" value="1"/>
</dbReference>
<name>A0A2U1T6Y9_9CORY</name>
<comment type="subunit">
    <text evidence="10">Homodimer.</text>
</comment>
<gene>
    <name evidence="10 13" type="primary">glmS</name>
    <name evidence="13" type="ORF">DF222_05265</name>
</gene>
<dbReference type="KEGG" id="cyz:C3B44_02180"/>
<dbReference type="InterPro" id="IPR046348">
    <property type="entry name" value="SIS_dom_sf"/>
</dbReference>
<keyword evidence="6 10" id="KW-0032">Aminotransferase</keyword>
<dbReference type="PROSITE" id="PS51278">
    <property type="entry name" value="GATASE_TYPE_2"/>
    <property type="match status" value="1"/>
</dbReference>
<keyword evidence="7 10" id="KW-0808">Transferase</keyword>
<dbReference type="RefSeq" id="WP_108430921.1">
    <property type="nucleotide sequence ID" value="NZ_CP026947.1"/>
</dbReference>
<dbReference type="HAMAP" id="MF_00164">
    <property type="entry name" value="GlmS"/>
    <property type="match status" value="1"/>
</dbReference>
<dbReference type="PROSITE" id="PS51464">
    <property type="entry name" value="SIS"/>
    <property type="match status" value="2"/>
</dbReference>
<feature type="domain" description="SIS" evidence="12">
    <location>
        <begin position="469"/>
        <end position="614"/>
    </location>
</feature>
<dbReference type="GO" id="GO:0006002">
    <property type="term" value="P:fructose 6-phosphate metabolic process"/>
    <property type="evidence" value="ECO:0007669"/>
    <property type="project" value="TreeGrafter"/>
</dbReference>
<evidence type="ECO:0000256" key="5">
    <source>
        <dbReference type="ARBA" id="ARBA00022490"/>
    </source>
</evidence>
<evidence type="ECO:0000256" key="1">
    <source>
        <dbReference type="ARBA" id="ARBA00001031"/>
    </source>
</evidence>
<dbReference type="Pfam" id="PF01380">
    <property type="entry name" value="SIS"/>
    <property type="match status" value="2"/>
</dbReference>
<proteinExistence type="inferred from homology"/>
<dbReference type="GO" id="GO:0005829">
    <property type="term" value="C:cytosol"/>
    <property type="evidence" value="ECO:0007669"/>
    <property type="project" value="TreeGrafter"/>
</dbReference>
<evidence type="ECO:0000256" key="9">
    <source>
        <dbReference type="ARBA" id="ARBA00022962"/>
    </source>
</evidence>
<feature type="domain" description="SIS" evidence="12">
    <location>
        <begin position="297"/>
        <end position="436"/>
    </location>
</feature>
<keyword evidence="14" id="KW-1185">Reference proteome</keyword>
<evidence type="ECO:0000256" key="4">
    <source>
        <dbReference type="ARBA" id="ARBA00016090"/>
    </source>
</evidence>
<evidence type="ECO:0000256" key="3">
    <source>
        <dbReference type="ARBA" id="ARBA00012916"/>
    </source>
</evidence>
<dbReference type="PANTHER" id="PTHR10937:SF0">
    <property type="entry name" value="GLUTAMINE--FRUCTOSE-6-PHOSPHATE TRANSAMINASE (ISOMERIZING)"/>
    <property type="match status" value="1"/>
</dbReference>
<reference evidence="14" key="1">
    <citation type="submission" date="2018-04" db="EMBL/GenBank/DDBJ databases">
        <authorList>
            <person name="Liu S."/>
            <person name="Wang Z."/>
            <person name="Li J."/>
        </authorList>
    </citation>
    <scope>NUCLEOTIDE SEQUENCE [LARGE SCALE GENOMIC DNA]</scope>
    <source>
        <strain evidence="14">2189</strain>
    </source>
</reference>
<evidence type="ECO:0000259" key="11">
    <source>
        <dbReference type="PROSITE" id="PS51278"/>
    </source>
</evidence>
<comment type="caution">
    <text evidence="13">The sequence shown here is derived from an EMBL/GenBank/DDBJ whole genome shotgun (WGS) entry which is preliminary data.</text>
</comment>
<dbReference type="OrthoDB" id="9761808at2"/>
<dbReference type="AlphaFoldDB" id="A0A2U1T6Y9"/>
<evidence type="ECO:0000259" key="12">
    <source>
        <dbReference type="PROSITE" id="PS51464"/>
    </source>
</evidence>
<keyword evidence="8" id="KW-0677">Repeat</keyword>
<dbReference type="NCBIfam" id="TIGR01135">
    <property type="entry name" value="glmS"/>
    <property type="match status" value="1"/>
</dbReference>
<feature type="active site" description="Nucleophile; for GATase activity" evidence="10">
    <location>
        <position position="2"/>
    </location>
</feature>
<dbReference type="GO" id="GO:0005975">
    <property type="term" value="P:carbohydrate metabolic process"/>
    <property type="evidence" value="ECO:0007669"/>
    <property type="project" value="UniProtKB-UniRule"/>
</dbReference>
<dbReference type="GO" id="GO:0006047">
    <property type="term" value="P:UDP-N-acetylglucosamine metabolic process"/>
    <property type="evidence" value="ECO:0007669"/>
    <property type="project" value="TreeGrafter"/>
</dbReference>
<feature type="initiator methionine" description="Removed" evidence="10">
    <location>
        <position position="1"/>
    </location>
</feature>
<dbReference type="Gene3D" id="3.40.50.10490">
    <property type="entry name" value="Glucose-6-phosphate isomerase like protein, domain 1"/>
    <property type="match status" value="2"/>
</dbReference>
<dbReference type="InterPro" id="IPR047084">
    <property type="entry name" value="GFAT_N"/>
</dbReference>
<dbReference type="CDD" id="cd05009">
    <property type="entry name" value="SIS_GlmS_GlmD_2"/>
    <property type="match status" value="1"/>
</dbReference>
<dbReference type="GO" id="GO:0006487">
    <property type="term" value="P:protein N-linked glycosylation"/>
    <property type="evidence" value="ECO:0007669"/>
    <property type="project" value="TreeGrafter"/>
</dbReference>
<evidence type="ECO:0000256" key="8">
    <source>
        <dbReference type="ARBA" id="ARBA00022737"/>
    </source>
</evidence>
<dbReference type="GO" id="GO:0004360">
    <property type="term" value="F:glutamine-fructose-6-phosphate transaminase (isomerizing) activity"/>
    <property type="evidence" value="ECO:0007669"/>
    <property type="project" value="UniProtKB-UniRule"/>
</dbReference>
<comment type="function">
    <text evidence="10">Catalyzes the first step in hexosamine metabolism, converting fructose-6P into glucosamine-6P using glutamine as a nitrogen source.</text>
</comment>
<dbReference type="InterPro" id="IPR001347">
    <property type="entry name" value="SIS_dom"/>
</dbReference>
<dbReference type="GO" id="GO:0097367">
    <property type="term" value="F:carbohydrate derivative binding"/>
    <property type="evidence" value="ECO:0007669"/>
    <property type="project" value="InterPro"/>
</dbReference>
<dbReference type="CDD" id="cd05008">
    <property type="entry name" value="SIS_GlmS_GlmD_1"/>
    <property type="match status" value="1"/>
</dbReference>
<comment type="catalytic activity">
    <reaction evidence="1 10">
        <text>D-fructose 6-phosphate + L-glutamine = D-glucosamine 6-phosphate + L-glutamate</text>
        <dbReference type="Rhea" id="RHEA:13237"/>
        <dbReference type="ChEBI" id="CHEBI:29985"/>
        <dbReference type="ChEBI" id="CHEBI:58359"/>
        <dbReference type="ChEBI" id="CHEBI:58725"/>
        <dbReference type="ChEBI" id="CHEBI:61527"/>
        <dbReference type="EC" id="2.6.1.16"/>
    </reaction>
</comment>
<dbReference type="SUPFAM" id="SSF56235">
    <property type="entry name" value="N-terminal nucleophile aminohydrolases (Ntn hydrolases)"/>
    <property type="match status" value="1"/>
</dbReference>